<sequence length="407" mass="45232">MVDAHGRFCFLFFLSVVLAKSDGLVTLGRFVQDPLPVEPFNVTTTSPRLSVCFWNLRLHGLARTLLWTAEANLIEPLVKVATATDVVSLQGEYKLDGGSAILSFISVGGEGQFWMNATNVSTVATATFEQGPNGRPKVRDVDVRLELRNIKFHMENLMGGGRLARVGNSMLNKINGTIFKLAEESLHTTVRENIRQRINSELSRISVERSESLVDGLIARVGEQIRTMGADPFRIADQHHSFKQDLLFFTVHGEAHLTRGRLHGLSTVQRSGNLMAYYKDRTVTVHADLEFRQLSGTFRWRARVQGSRFSGRVSLTVSGVALHLKLTLPVGDNVTVAGPLHLEELELTDVGQVRLHLHGADSLDFLLEVLTNLIIDNIKQDLAHGVLELLEDAIRRKIATLQLSEFV</sequence>
<dbReference type="InterPro" id="IPR038602">
    <property type="entry name" value="Mite_allergen_7_sf"/>
</dbReference>
<dbReference type="SUPFAM" id="SSF55394">
    <property type="entry name" value="Bactericidal permeability-increasing protein, BPI"/>
    <property type="match status" value="1"/>
</dbReference>
<dbReference type="PANTHER" id="PTHR11008">
    <property type="entry name" value="PROTEIN TAKEOUT-LIKE PROTEIN"/>
    <property type="match status" value="1"/>
</dbReference>
<feature type="signal peptide" evidence="1">
    <location>
        <begin position="1"/>
        <end position="19"/>
    </location>
</feature>
<dbReference type="Gene3D" id="3.15.10.30">
    <property type="entry name" value="Haemolymph juvenile hormone binding protein"/>
    <property type="match status" value="1"/>
</dbReference>
<organism evidence="2">
    <name type="scientific">Ixodes ricinus</name>
    <name type="common">Common tick</name>
    <name type="synonym">Acarus ricinus</name>
    <dbReference type="NCBI Taxonomy" id="34613"/>
    <lineage>
        <taxon>Eukaryota</taxon>
        <taxon>Metazoa</taxon>
        <taxon>Ecdysozoa</taxon>
        <taxon>Arthropoda</taxon>
        <taxon>Chelicerata</taxon>
        <taxon>Arachnida</taxon>
        <taxon>Acari</taxon>
        <taxon>Parasitiformes</taxon>
        <taxon>Ixodida</taxon>
        <taxon>Ixodoidea</taxon>
        <taxon>Ixodidae</taxon>
        <taxon>Ixodinae</taxon>
        <taxon>Ixodes</taxon>
    </lineage>
</organism>
<reference evidence="2" key="1">
    <citation type="journal article" date="2018" name="PLoS Negl. Trop. Dis.">
        <title>Sialome diversity of ticks revealed by RNAseq of single tick salivary glands.</title>
        <authorList>
            <person name="Perner J."/>
            <person name="Kropackova S."/>
            <person name="Kopacek P."/>
            <person name="Ribeiro J.M."/>
        </authorList>
    </citation>
    <scope>NUCLEOTIDE SEQUENCE</scope>
    <source>
        <strain evidence="2">Siblings of single egg batch collected in Ceske Budejovice</strain>
        <tissue evidence="2">Salivary glands</tissue>
    </source>
</reference>
<dbReference type="EMBL" id="GEGO01000006">
    <property type="protein sequence ID" value="JAR95398.1"/>
    <property type="molecule type" value="Transcribed_RNA"/>
</dbReference>
<dbReference type="AlphaFoldDB" id="A0A147BXA6"/>
<dbReference type="InterPro" id="IPR010562">
    <property type="entry name" value="Haemolymph_juvenile_hormone-bd"/>
</dbReference>
<dbReference type="InterPro" id="IPR020234">
    <property type="entry name" value="Mite_allergen_group-7"/>
</dbReference>
<dbReference type="GO" id="GO:0008289">
    <property type="term" value="F:lipid binding"/>
    <property type="evidence" value="ECO:0007669"/>
    <property type="project" value="InterPro"/>
</dbReference>
<dbReference type="Pfam" id="PF16984">
    <property type="entry name" value="Grp7_allergen"/>
    <property type="match status" value="1"/>
</dbReference>
<protein>
    <submittedName>
        <fullName evidence="2">Putative hemolymph juvenile hormone binding protein</fullName>
    </submittedName>
</protein>
<dbReference type="SMART" id="SM00700">
    <property type="entry name" value="JHBP"/>
    <property type="match status" value="1"/>
</dbReference>
<evidence type="ECO:0000256" key="1">
    <source>
        <dbReference type="SAM" id="SignalP"/>
    </source>
</evidence>
<dbReference type="Pfam" id="PF06585">
    <property type="entry name" value="JHBP"/>
    <property type="match status" value="1"/>
</dbReference>
<evidence type="ECO:0000313" key="2">
    <source>
        <dbReference type="EMBL" id="JAR95398.1"/>
    </source>
</evidence>
<accession>A0A147BXA6</accession>
<proteinExistence type="predicted"/>
<dbReference type="InterPro" id="IPR038606">
    <property type="entry name" value="To_sf"/>
</dbReference>
<dbReference type="PANTHER" id="PTHR11008:SF9">
    <property type="entry name" value="PROTEIN TAKEOUT-LIKE PROTEIN"/>
    <property type="match status" value="1"/>
</dbReference>
<name>A0A147BXA6_IXORI</name>
<keyword evidence="1" id="KW-0732">Signal</keyword>
<dbReference type="InterPro" id="IPR017943">
    <property type="entry name" value="Bactericidal_perm-incr_a/b_dom"/>
</dbReference>
<dbReference type="Gene3D" id="3.15.10.50">
    <property type="match status" value="1"/>
</dbReference>
<feature type="chain" id="PRO_5007543403" evidence="1">
    <location>
        <begin position="20"/>
        <end position="407"/>
    </location>
</feature>